<keyword evidence="11" id="KW-1185">Reference proteome</keyword>
<keyword evidence="1" id="KW-0813">Transport</keyword>
<reference evidence="10 11" key="1">
    <citation type="submission" date="2018-06" db="EMBL/GenBank/DDBJ databases">
        <authorList>
            <consortium name="Pathogen Informatics"/>
            <person name="Doyle S."/>
        </authorList>
    </citation>
    <scope>NUCLEOTIDE SEQUENCE [LARGE SCALE GENOMIC DNA]</scope>
    <source>
        <strain evidence="10 11">NCTC10283</strain>
    </source>
</reference>
<dbReference type="PANTHER" id="PTHR40942">
    <property type="match status" value="1"/>
</dbReference>
<dbReference type="Proteomes" id="UP000254209">
    <property type="component" value="Unassembled WGS sequence"/>
</dbReference>
<dbReference type="PROSITE" id="PS51007">
    <property type="entry name" value="CYTC"/>
    <property type="match status" value="2"/>
</dbReference>
<evidence type="ECO:0000256" key="2">
    <source>
        <dbReference type="ARBA" id="ARBA00022617"/>
    </source>
</evidence>
<keyword evidence="5 6" id="KW-0408">Iron</keyword>
<dbReference type="InterPro" id="IPR009056">
    <property type="entry name" value="Cyt_c-like_dom"/>
</dbReference>
<feature type="domain" description="Cytochrome c" evidence="9">
    <location>
        <begin position="68"/>
        <end position="153"/>
    </location>
</feature>
<feature type="transmembrane region" description="Helical" evidence="8">
    <location>
        <begin position="12"/>
        <end position="31"/>
    </location>
</feature>
<proteinExistence type="predicted"/>
<dbReference type="PANTHER" id="PTHR40942:SF4">
    <property type="entry name" value="CYTOCHROME C5"/>
    <property type="match status" value="1"/>
</dbReference>
<organism evidence="10 11">
    <name type="scientific">Alysiella crassa</name>
    <dbReference type="NCBI Taxonomy" id="153491"/>
    <lineage>
        <taxon>Bacteria</taxon>
        <taxon>Pseudomonadati</taxon>
        <taxon>Pseudomonadota</taxon>
        <taxon>Betaproteobacteria</taxon>
        <taxon>Neisseriales</taxon>
        <taxon>Neisseriaceae</taxon>
        <taxon>Alysiella</taxon>
    </lineage>
</organism>
<evidence type="ECO:0000256" key="1">
    <source>
        <dbReference type="ARBA" id="ARBA00022448"/>
    </source>
</evidence>
<dbReference type="AlphaFoldDB" id="A0A376BV14"/>
<dbReference type="GO" id="GO:0020037">
    <property type="term" value="F:heme binding"/>
    <property type="evidence" value="ECO:0007669"/>
    <property type="project" value="InterPro"/>
</dbReference>
<accession>A0A376BV14</accession>
<dbReference type="InterPro" id="IPR036909">
    <property type="entry name" value="Cyt_c-like_dom_sf"/>
</dbReference>
<dbReference type="GO" id="GO:0009055">
    <property type="term" value="F:electron transfer activity"/>
    <property type="evidence" value="ECO:0007669"/>
    <property type="project" value="InterPro"/>
</dbReference>
<evidence type="ECO:0000313" key="10">
    <source>
        <dbReference type="EMBL" id="SSY80796.1"/>
    </source>
</evidence>
<evidence type="ECO:0000256" key="4">
    <source>
        <dbReference type="ARBA" id="ARBA00022982"/>
    </source>
</evidence>
<sequence>MNSFKNKQQGSALTNLVGGIAILGVSVFLLAKLANSGYTADVADITENATATRIMPAGSLKLGDGAEPGQRTGKQVFDKICIQCHAADSATSFSPKITKNDQWAPRIAKGLDTLVKNAVNGFTGQGNMPAKGGAMDLTDEEVARAVVYMANESGGTFAEPAAGGASSNTAASDSASPEAAAKTEDKKTEEVAAAPANDAKAQENFEKSCKACHAANSVIPHVPRLTNKEDWAPRIAQGKDTLFKHAIEGYTGPNGGVMPPKGGSSLSDDEVKAVVVYMVNQAGGKF</sequence>
<dbReference type="Gene3D" id="1.10.760.10">
    <property type="entry name" value="Cytochrome c-like domain"/>
    <property type="match status" value="2"/>
</dbReference>
<evidence type="ECO:0000256" key="7">
    <source>
        <dbReference type="SAM" id="MobiDB-lite"/>
    </source>
</evidence>
<dbReference type="PRINTS" id="PR00607">
    <property type="entry name" value="CYTCHROMECIE"/>
</dbReference>
<protein>
    <submittedName>
        <fullName evidence="10">Cytochrome c555</fullName>
    </submittedName>
</protein>
<keyword evidence="3 6" id="KW-0479">Metal-binding</keyword>
<dbReference type="RefSeq" id="WP_034293369.1">
    <property type="nucleotide sequence ID" value="NZ_CP091519.2"/>
</dbReference>
<dbReference type="OrthoDB" id="9814708at2"/>
<evidence type="ECO:0000313" key="11">
    <source>
        <dbReference type="Proteomes" id="UP000254209"/>
    </source>
</evidence>
<name>A0A376BV14_9NEIS</name>
<feature type="compositionally biased region" description="Low complexity" evidence="7">
    <location>
        <begin position="161"/>
        <end position="180"/>
    </location>
</feature>
<evidence type="ECO:0000259" key="9">
    <source>
        <dbReference type="PROSITE" id="PS51007"/>
    </source>
</evidence>
<keyword evidence="8" id="KW-0812">Transmembrane</keyword>
<keyword evidence="4" id="KW-0249">Electron transport</keyword>
<keyword evidence="8" id="KW-0472">Membrane</keyword>
<dbReference type="EMBL" id="UFSO01000003">
    <property type="protein sequence ID" value="SSY80796.1"/>
    <property type="molecule type" value="Genomic_DNA"/>
</dbReference>
<feature type="domain" description="Cytochrome c" evidence="9">
    <location>
        <begin position="196"/>
        <end position="282"/>
    </location>
</feature>
<dbReference type="InterPro" id="IPR002323">
    <property type="entry name" value="Cyt_CIE"/>
</dbReference>
<gene>
    <name evidence="10" type="ORF">NCTC10283_02357</name>
</gene>
<dbReference type="GO" id="GO:0005506">
    <property type="term" value="F:iron ion binding"/>
    <property type="evidence" value="ECO:0007669"/>
    <property type="project" value="InterPro"/>
</dbReference>
<evidence type="ECO:0000256" key="6">
    <source>
        <dbReference type="PROSITE-ProRule" id="PRU00433"/>
    </source>
</evidence>
<dbReference type="Pfam" id="PF13442">
    <property type="entry name" value="Cytochrome_CBB3"/>
    <property type="match status" value="2"/>
</dbReference>
<feature type="compositionally biased region" description="Basic and acidic residues" evidence="7">
    <location>
        <begin position="181"/>
        <end position="190"/>
    </location>
</feature>
<keyword evidence="2 6" id="KW-0349">Heme</keyword>
<evidence type="ECO:0000256" key="8">
    <source>
        <dbReference type="SAM" id="Phobius"/>
    </source>
</evidence>
<evidence type="ECO:0000256" key="3">
    <source>
        <dbReference type="ARBA" id="ARBA00022723"/>
    </source>
</evidence>
<feature type="region of interest" description="Disordered" evidence="7">
    <location>
        <begin position="159"/>
        <end position="199"/>
    </location>
</feature>
<evidence type="ECO:0000256" key="5">
    <source>
        <dbReference type="ARBA" id="ARBA00023004"/>
    </source>
</evidence>
<dbReference type="STRING" id="1120980.GCA_000745955_01551"/>
<dbReference type="SUPFAM" id="SSF46626">
    <property type="entry name" value="Cytochrome c"/>
    <property type="match status" value="2"/>
</dbReference>
<keyword evidence="8" id="KW-1133">Transmembrane helix</keyword>